<dbReference type="InterPro" id="IPR036102">
    <property type="entry name" value="OsmC/Ohrsf"/>
</dbReference>
<dbReference type="RefSeq" id="WP_253761399.1">
    <property type="nucleotide sequence ID" value="NZ_JAMZDZ010000001.1"/>
</dbReference>
<evidence type="ECO:0000313" key="2">
    <source>
        <dbReference type="Proteomes" id="UP001595816"/>
    </source>
</evidence>
<keyword evidence="1" id="KW-0560">Oxidoreductase</keyword>
<keyword evidence="2" id="KW-1185">Reference proteome</keyword>
<evidence type="ECO:0000313" key="1">
    <source>
        <dbReference type="EMBL" id="MFC4134448.1"/>
    </source>
</evidence>
<dbReference type="EMBL" id="JBHSAY010000015">
    <property type="protein sequence ID" value="MFC4134448.1"/>
    <property type="molecule type" value="Genomic_DNA"/>
</dbReference>
<dbReference type="PANTHER" id="PTHR34352">
    <property type="entry name" value="PROTEIN YHFA"/>
    <property type="match status" value="1"/>
</dbReference>
<accession>A0ABV8LVU3</accession>
<dbReference type="GO" id="GO:0004601">
    <property type="term" value="F:peroxidase activity"/>
    <property type="evidence" value="ECO:0007669"/>
    <property type="project" value="UniProtKB-KW"/>
</dbReference>
<dbReference type="Proteomes" id="UP001595816">
    <property type="component" value="Unassembled WGS sequence"/>
</dbReference>
<keyword evidence="1" id="KW-0575">Peroxidase</keyword>
<dbReference type="Pfam" id="PF02566">
    <property type="entry name" value="OsmC"/>
    <property type="match status" value="1"/>
</dbReference>
<sequence length="149" mass="16181">MADETFRSIEIERTSVGKYTARNVRGGEISVGQGGDDPNFTPVELLLTAIAGCTAIDVDLVVSRRGEPVEFRVRGTGDKIRDETGGNRMTNLAVEFTVSFPEGPAGDAAREMLPRLVKMSHDRLCTVSRTVELGSEVTTTIDYHPPTPE</sequence>
<name>A0ABV8LVU3_9ACTN</name>
<dbReference type="EC" id="1.11.1.-" evidence="1"/>
<proteinExistence type="predicted"/>
<gene>
    <name evidence="1" type="ORF">ACFOZ4_27875</name>
</gene>
<dbReference type="Gene3D" id="3.30.300.20">
    <property type="match status" value="1"/>
</dbReference>
<dbReference type="SUPFAM" id="SSF82784">
    <property type="entry name" value="OsmC-like"/>
    <property type="match status" value="1"/>
</dbReference>
<comment type="caution">
    <text evidence="1">The sequence shown here is derived from an EMBL/GenBank/DDBJ whole genome shotgun (WGS) entry which is preliminary data.</text>
</comment>
<reference evidence="2" key="1">
    <citation type="journal article" date="2019" name="Int. J. Syst. Evol. Microbiol.">
        <title>The Global Catalogue of Microorganisms (GCM) 10K type strain sequencing project: providing services to taxonomists for standard genome sequencing and annotation.</title>
        <authorList>
            <consortium name="The Broad Institute Genomics Platform"/>
            <consortium name="The Broad Institute Genome Sequencing Center for Infectious Disease"/>
            <person name="Wu L."/>
            <person name="Ma J."/>
        </authorList>
    </citation>
    <scope>NUCLEOTIDE SEQUENCE [LARGE SCALE GENOMIC DNA]</scope>
    <source>
        <strain evidence="2">CGMCC 4.7289</strain>
    </source>
</reference>
<dbReference type="PANTHER" id="PTHR34352:SF1">
    <property type="entry name" value="PROTEIN YHFA"/>
    <property type="match status" value="1"/>
</dbReference>
<dbReference type="InterPro" id="IPR003718">
    <property type="entry name" value="OsmC/Ohr_fam"/>
</dbReference>
<organism evidence="1 2">
    <name type="scientific">Hamadaea flava</name>
    <dbReference type="NCBI Taxonomy" id="1742688"/>
    <lineage>
        <taxon>Bacteria</taxon>
        <taxon>Bacillati</taxon>
        <taxon>Actinomycetota</taxon>
        <taxon>Actinomycetes</taxon>
        <taxon>Micromonosporales</taxon>
        <taxon>Micromonosporaceae</taxon>
        <taxon>Hamadaea</taxon>
    </lineage>
</organism>
<dbReference type="InterPro" id="IPR015946">
    <property type="entry name" value="KH_dom-like_a/b"/>
</dbReference>
<protein>
    <submittedName>
        <fullName evidence="1">OsmC family protein</fullName>
        <ecNumber evidence="1">1.11.1.-</ecNumber>
    </submittedName>
</protein>